<dbReference type="PANTHER" id="PTHR16171:SF7">
    <property type="entry name" value="DNA REPAIR PROTEIN RAD2"/>
    <property type="match status" value="1"/>
</dbReference>
<feature type="compositionally biased region" description="Acidic residues" evidence="13">
    <location>
        <begin position="388"/>
        <end position="398"/>
    </location>
</feature>
<feature type="compositionally biased region" description="Low complexity" evidence="13">
    <location>
        <begin position="586"/>
        <end position="606"/>
    </location>
</feature>
<dbReference type="CDD" id="cd09904">
    <property type="entry name" value="H3TH_XPG"/>
    <property type="match status" value="1"/>
</dbReference>
<comment type="subcellular location">
    <subcellularLocation>
        <location evidence="2">Nucleus</location>
    </subcellularLocation>
</comment>
<evidence type="ECO:0000256" key="9">
    <source>
        <dbReference type="ARBA" id="ARBA00022842"/>
    </source>
</evidence>
<dbReference type="Proteomes" id="UP000006174">
    <property type="component" value="Unassembled WGS sequence"/>
</dbReference>
<dbReference type="GO" id="GO:0003697">
    <property type="term" value="F:single-stranded DNA binding"/>
    <property type="evidence" value="ECO:0007669"/>
    <property type="project" value="InterPro"/>
</dbReference>
<accession>I2FMS9</accession>
<dbReference type="SUPFAM" id="SSF88723">
    <property type="entry name" value="PIN domain-like"/>
    <property type="match status" value="1"/>
</dbReference>
<feature type="compositionally biased region" description="Basic and acidic residues" evidence="13">
    <location>
        <begin position="802"/>
        <end position="819"/>
    </location>
</feature>
<evidence type="ECO:0000256" key="4">
    <source>
        <dbReference type="ARBA" id="ARBA00022722"/>
    </source>
</evidence>
<dbReference type="InterPro" id="IPR036279">
    <property type="entry name" value="5-3_exonuclease_C_sf"/>
</dbReference>
<evidence type="ECO:0000256" key="1">
    <source>
        <dbReference type="ARBA" id="ARBA00001946"/>
    </source>
</evidence>
<keyword evidence="7" id="KW-0227">DNA damage</keyword>
<evidence type="ECO:0000259" key="15">
    <source>
        <dbReference type="SMART" id="SM00485"/>
    </source>
</evidence>
<evidence type="ECO:0000256" key="10">
    <source>
        <dbReference type="ARBA" id="ARBA00023204"/>
    </source>
</evidence>
<feature type="compositionally biased region" description="Polar residues" evidence="13">
    <location>
        <begin position="632"/>
        <end position="645"/>
    </location>
</feature>
<feature type="compositionally biased region" description="Basic and acidic residues" evidence="13">
    <location>
        <begin position="418"/>
        <end position="429"/>
    </location>
</feature>
<gene>
    <name evidence="16" type="ORF">UHOR_05908</name>
</gene>
<evidence type="ECO:0000256" key="2">
    <source>
        <dbReference type="ARBA" id="ARBA00004123"/>
    </source>
</evidence>
<dbReference type="GO" id="GO:0046872">
    <property type="term" value="F:metal ion binding"/>
    <property type="evidence" value="ECO:0007669"/>
    <property type="project" value="UniProtKB-KW"/>
</dbReference>
<dbReference type="eggNOG" id="KOG2520">
    <property type="taxonomic scope" value="Eukaryota"/>
</dbReference>
<dbReference type="SMART" id="SM00279">
    <property type="entry name" value="HhH2"/>
    <property type="match status" value="1"/>
</dbReference>
<keyword evidence="17" id="KW-1185">Reference proteome</keyword>
<dbReference type="EMBL" id="CAGI01000132">
    <property type="protein sequence ID" value="CCF48222.1"/>
    <property type="molecule type" value="Genomic_DNA"/>
</dbReference>
<keyword evidence="8" id="KW-0378">Hydrolase</keyword>
<dbReference type="GO" id="GO:0016788">
    <property type="term" value="F:hydrolase activity, acting on ester bonds"/>
    <property type="evidence" value="ECO:0007669"/>
    <property type="project" value="InterPro"/>
</dbReference>
<feature type="compositionally biased region" description="Basic residues" evidence="13">
    <location>
        <begin position="1467"/>
        <end position="1479"/>
    </location>
</feature>
<dbReference type="CDD" id="cd09868">
    <property type="entry name" value="PIN_XPG_RAD2"/>
    <property type="match status" value="2"/>
</dbReference>
<evidence type="ECO:0000256" key="11">
    <source>
        <dbReference type="ARBA" id="ARBA00023242"/>
    </source>
</evidence>
<keyword evidence="10" id="KW-0234">DNA repair</keyword>
<dbReference type="SMART" id="SM00485">
    <property type="entry name" value="XPGN"/>
    <property type="match status" value="1"/>
</dbReference>
<feature type="compositionally biased region" description="Polar residues" evidence="13">
    <location>
        <begin position="168"/>
        <end position="190"/>
    </location>
</feature>
<dbReference type="OMA" id="PNSMDFS"/>
<dbReference type="SUPFAM" id="SSF47807">
    <property type="entry name" value="5' to 3' exonuclease, C-terminal subdomain"/>
    <property type="match status" value="1"/>
</dbReference>
<keyword evidence="9" id="KW-0460">Magnesium</keyword>
<feature type="compositionally biased region" description="Basic and acidic residues" evidence="13">
    <location>
        <begin position="646"/>
        <end position="657"/>
    </location>
</feature>
<proteinExistence type="inferred from homology"/>
<evidence type="ECO:0000313" key="16">
    <source>
        <dbReference type="EMBL" id="CCF48222.1"/>
    </source>
</evidence>
<comment type="function">
    <text evidence="12">Single-stranded DNA endonuclease involved in excision repair of DNA damaged with UV light, bulky adducts, or cross-linking agents. Essential for the incision step of excision-repair.</text>
</comment>
<feature type="compositionally biased region" description="Polar residues" evidence="13">
    <location>
        <begin position="132"/>
        <end position="143"/>
    </location>
</feature>
<name>I2FMS9_USTHO</name>
<dbReference type="InterPro" id="IPR006084">
    <property type="entry name" value="XPG/Rad2"/>
</dbReference>
<dbReference type="InterPro" id="IPR006085">
    <property type="entry name" value="XPG_DNA_repair_N"/>
</dbReference>
<evidence type="ECO:0000256" key="7">
    <source>
        <dbReference type="ARBA" id="ARBA00022763"/>
    </source>
</evidence>
<dbReference type="Pfam" id="PF00752">
    <property type="entry name" value="XPG_N"/>
    <property type="match status" value="1"/>
</dbReference>
<feature type="domain" description="XPG N-terminal" evidence="15">
    <location>
        <begin position="1"/>
        <end position="98"/>
    </location>
</feature>
<evidence type="ECO:0000256" key="8">
    <source>
        <dbReference type="ARBA" id="ARBA00022801"/>
    </source>
</evidence>
<evidence type="ECO:0000256" key="5">
    <source>
        <dbReference type="ARBA" id="ARBA00022723"/>
    </source>
</evidence>
<keyword evidence="5" id="KW-0479">Metal-binding</keyword>
<evidence type="ECO:0000313" key="17">
    <source>
        <dbReference type="Proteomes" id="UP000006174"/>
    </source>
</evidence>
<feature type="region of interest" description="Disordered" evidence="13">
    <location>
        <begin position="121"/>
        <end position="143"/>
    </location>
</feature>
<sequence>MGVQGLWQLLQPVARPIKIETLEGKRLAIDSSLWLYHFQMAMRDREGRTLSNAHILGFLWRILKLLFHGVRPVFVFDGGAPVMKRKTLSGRKARKQGAKESHARTAEKLLAAQMRQAAIKHVADGQARAPSSGAQQGSGAQDSTGLAENTVYYDDLQAGNPRTLPSRDLQSTQPTSSAGPSRGEGSSPSKSAGRKIDWHKDPYALPAMEKDLTSVAAANGKKGRRKDYRFATENELRAVMNTIAPEDLDTTSELFRSLPAELQYELVGDLRIQSRMTSYKRLQSMLATAPTPIDFSRAQVAGLKTRNDLTQKVLTVTDEIGKANIKVPIRVAGERNKEYVLVRNPGAEGGFVLGVRDSGATQEKAIDVDYESEEINITDDEAQHTESDPELEMDDVEIPVEASPPRSTSRPADPELDALTKEADPHTRKEKALELLQARANYHAKQKRREAGLQDDDQDDLEPARRPRRKRGERPLFIRNQRAPVAESSKSPQQQAEWIDVDADSEEEDDFQVVQDVDDELEEDEAEDLARAIAESQAAAGSSSGSRFPKQPKPSHGLKLANRSGEPISLHDAILHRSSHTPLSNGSSSRSLATTRTAATLETGTTNADVDELDEDDFEHVEPQAPAALQEVQPTFDQPVNSTTPSHDEPSAKDANRMSELAALVGRGRKMNGDGVQVAPPPRKSLAGSLRAARRSNSSSNLHEKPQSEPTPPAETSPVKTDGNASNRKVEVAVTPNRPIASRMGPPLRSASQQRLELAKIRPKSDTQVTTPQDDLLPTPEEVNRQIAIDIDADEANDDNNDDVKVVEREAVTPAEKPESLPSPPAAKSSPEQKHSSPKQPFPLPPVNGTGTVLDSNDAVEFSASDAAEPHDPEEMGMAVSLSIPEQASAGAQGPGVTEQSGTSDAVTLDNIPAAAAEHIQEPEPMEVASPIEDNINASSRQQTPMEWSPTPSPEPEVVIGADGFPLPTAEELDALDAEDEDEIARLNADQNEFIAFLSATKGRSLLDVQKEVESEVNALRAEFANSRRSEEDITKQMAQEIQMMLRLFGLPYITAPMEAEAQCAELVSRRLVDGIITDDSDVFLFGGTRIYKNMFNNNKIVECFLLSDMQRELGLDREKLVRLAYYLGSDYTEGLVGVGPVVAMELLALFPGEDGLLKFRDWWMRVQMGQDTEEHTRGKTMRRIKKNLRNKVHLEPSWPEPAVLDAYYNPTVDESDEPFAWGLPDLDSLRTFLGEYLHWPVTKTDQYLLPIIERQNVRNRARGNQATLDRNGFFDTSAGTGIYAGRKKITYGSNRLQEVINGFRAANRANKAGGNASAARRKRGADSETSSSSDDDQVQVVGARMQTPMVSEEMLGKEMAKNRPIVRREDAAGGGDTEDEATREARRAELDAAIEALEGTAPAEKSGTAPDQGSASKRKKIAARKAAATTAFTNEEDLSSSASSSADEVEESQPTAKTARTAPARGRGRGRGRARARGKATAATSSASIRETATRGTTTRGTTTRGTTTRGTTTRGTTTRGTTTRGTTTRETATRGRGARAKLHAARNMSLDDIHTLPESRSPSVDPGTLRARSRMSSSAVSSSNRSTPAR</sequence>
<comment type="similarity">
    <text evidence="3">Belongs to the XPG/RAD2 endonuclease family. XPG subfamily.</text>
</comment>
<protein>
    <submittedName>
        <fullName evidence="16">Related to RAD2-structure-specific nuclease of the nucleotide excision repairosome</fullName>
    </submittedName>
</protein>
<dbReference type="FunFam" id="1.10.150.20:FF:000057">
    <property type="entry name" value="RAD2p Single-stranded DNA endonuclease"/>
    <property type="match status" value="1"/>
</dbReference>
<dbReference type="GO" id="GO:0005634">
    <property type="term" value="C:nucleus"/>
    <property type="evidence" value="ECO:0007669"/>
    <property type="project" value="UniProtKB-SubCell"/>
</dbReference>
<dbReference type="InterPro" id="IPR001044">
    <property type="entry name" value="XPG/Rad2_eukaryotes"/>
</dbReference>
<dbReference type="Gene3D" id="1.10.150.20">
    <property type="entry name" value="5' to 3' exonuclease, C-terminal subdomain"/>
    <property type="match status" value="1"/>
</dbReference>
<feature type="region of interest" description="Disordered" evidence="13">
    <location>
        <begin position="1398"/>
        <end position="1592"/>
    </location>
</feature>
<dbReference type="SMART" id="SM00484">
    <property type="entry name" value="XPGI"/>
    <property type="match status" value="1"/>
</dbReference>
<dbReference type="PROSITE" id="PS00842">
    <property type="entry name" value="XPG_2"/>
    <property type="match status" value="1"/>
</dbReference>
<feature type="compositionally biased region" description="Acidic residues" evidence="13">
    <location>
        <begin position="609"/>
        <end position="619"/>
    </location>
</feature>
<dbReference type="Pfam" id="PF00867">
    <property type="entry name" value="XPG_I"/>
    <property type="match status" value="1"/>
</dbReference>
<dbReference type="PROSITE" id="PS00841">
    <property type="entry name" value="XPG_1"/>
    <property type="match status" value="1"/>
</dbReference>
<feature type="region of interest" description="Disordered" evidence="13">
    <location>
        <begin position="1311"/>
        <end position="1385"/>
    </location>
</feature>
<dbReference type="PRINTS" id="PR00853">
    <property type="entry name" value="XPGRADSUPER"/>
</dbReference>
<feature type="region of interest" description="Disordered" evidence="13">
    <location>
        <begin position="443"/>
        <end position="904"/>
    </location>
</feature>
<dbReference type="InterPro" id="IPR008918">
    <property type="entry name" value="HhH2"/>
</dbReference>
<comment type="cofactor">
    <cofactor evidence="1">
        <name>Mg(2+)</name>
        <dbReference type="ChEBI" id="CHEBI:18420"/>
    </cofactor>
</comment>
<evidence type="ECO:0000256" key="6">
    <source>
        <dbReference type="ARBA" id="ARBA00022759"/>
    </source>
</evidence>
<feature type="compositionally biased region" description="Acidic residues" evidence="13">
    <location>
        <begin position="499"/>
        <end position="527"/>
    </location>
</feature>
<dbReference type="STRING" id="1128400.I2FMS9"/>
<feature type="compositionally biased region" description="Low complexity" evidence="13">
    <location>
        <begin position="685"/>
        <end position="701"/>
    </location>
</feature>
<evidence type="ECO:0000256" key="12">
    <source>
        <dbReference type="ARBA" id="ARBA00053135"/>
    </source>
</evidence>
<comment type="caution">
    <text evidence="16">The sequence shown here is derived from an EMBL/GenBank/DDBJ whole genome shotgun (WGS) entry which is preliminary data.</text>
</comment>
<dbReference type="InterPro" id="IPR006086">
    <property type="entry name" value="XPG-I_dom"/>
</dbReference>
<keyword evidence="6" id="KW-0255">Endonuclease</keyword>
<evidence type="ECO:0000256" key="13">
    <source>
        <dbReference type="SAM" id="MobiDB-lite"/>
    </source>
</evidence>
<feature type="compositionally biased region" description="Acidic residues" evidence="13">
    <location>
        <begin position="791"/>
        <end position="801"/>
    </location>
</feature>
<feature type="compositionally biased region" description="Basic and acidic residues" evidence="13">
    <location>
        <begin position="1355"/>
        <end position="1372"/>
    </location>
</feature>
<dbReference type="InterPro" id="IPR019974">
    <property type="entry name" value="XPG_CS"/>
</dbReference>
<dbReference type="Gene3D" id="3.40.50.1010">
    <property type="entry name" value="5'-nuclease"/>
    <property type="match status" value="2"/>
</dbReference>
<feature type="region of interest" description="Disordered" evidence="13">
    <location>
        <begin position="369"/>
        <end position="429"/>
    </location>
</feature>
<feature type="compositionally biased region" description="Low complexity" evidence="13">
    <location>
        <begin position="531"/>
        <end position="547"/>
    </location>
</feature>
<dbReference type="HOGENOM" id="CLU_003018_0_0_1"/>
<keyword evidence="11" id="KW-0539">Nucleus</keyword>
<feature type="compositionally biased region" description="Low complexity" evidence="13">
    <location>
        <begin position="1576"/>
        <end position="1592"/>
    </location>
</feature>
<reference evidence="16 17" key="1">
    <citation type="journal article" date="2012" name="Plant Cell">
        <title>Genome comparison of barley and maize smut fungi reveals targeted loss of RNA silencing components and species-specific presence of transposable elements.</title>
        <authorList>
            <person name="Laurie J.D."/>
            <person name="Ali S."/>
            <person name="Linning R."/>
            <person name="Mannhaupt G."/>
            <person name="Wong P."/>
            <person name="Gueldener U."/>
            <person name="Muensterkoetter M."/>
            <person name="Moore R."/>
            <person name="Kahmann R."/>
            <person name="Bakkeren G."/>
            <person name="Schirawski J."/>
        </authorList>
    </citation>
    <scope>NUCLEOTIDE SEQUENCE [LARGE SCALE GENOMIC DNA]</scope>
    <source>
        <strain evidence="17">Uh4875-4</strain>
    </source>
</reference>
<feature type="compositionally biased region" description="Low complexity" evidence="13">
    <location>
        <begin position="1480"/>
        <end position="1532"/>
    </location>
</feature>
<dbReference type="GO" id="GO:0004520">
    <property type="term" value="F:DNA endonuclease activity"/>
    <property type="evidence" value="ECO:0007669"/>
    <property type="project" value="TreeGrafter"/>
</dbReference>
<evidence type="ECO:0000259" key="14">
    <source>
        <dbReference type="SMART" id="SM00484"/>
    </source>
</evidence>
<feature type="compositionally biased region" description="Acidic residues" evidence="13">
    <location>
        <begin position="369"/>
        <end position="380"/>
    </location>
</feature>
<dbReference type="PANTHER" id="PTHR16171">
    <property type="entry name" value="DNA REPAIR PROTEIN COMPLEMENTING XP-G CELLS-RELATED"/>
    <property type="match status" value="1"/>
</dbReference>
<dbReference type="GO" id="GO:0006289">
    <property type="term" value="P:nucleotide-excision repair"/>
    <property type="evidence" value="ECO:0007669"/>
    <property type="project" value="InterPro"/>
</dbReference>
<feature type="compositionally biased region" description="Low complexity" evidence="13">
    <location>
        <begin position="1456"/>
        <end position="1466"/>
    </location>
</feature>
<evidence type="ECO:0000256" key="3">
    <source>
        <dbReference type="ARBA" id="ARBA00005283"/>
    </source>
</evidence>
<dbReference type="PRINTS" id="PR00066">
    <property type="entry name" value="XRODRMPGMNTG"/>
</dbReference>
<dbReference type="FunFam" id="3.40.50.1010:FF:000025">
    <property type="entry name" value="DNA repair protein RAD2"/>
    <property type="match status" value="1"/>
</dbReference>
<feature type="region of interest" description="Disordered" evidence="13">
    <location>
        <begin position="156"/>
        <end position="196"/>
    </location>
</feature>
<dbReference type="InterPro" id="IPR029060">
    <property type="entry name" value="PIN-like_dom_sf"/>
</dbReference>
<feature type="domain" description="XPG-I" evidence="14">
    <location>
        <begin position="1047"/>
        <end position="1116"/>
    </location>
</feature>
<keyword evidence="4" id="KW-0540">Nuclease</keyword>
<organism evidence="16 17">
    <name type="scientific">Ustilago hordei</name>
    <name type="common">Barley covered smut fungus</name>
    <dbReference type="NCBI Taxonomy" id="120017"/>
    <lineage>
        <taxon>Eukaryota</taxon>
        <taxon>Fungi</taxon>
        <taxon>Dikarya</taxon>
        <taxon>Basidiomycota</taxon>
        <taxon>Ustilaginomycotina</taxon>
        <taxon>Ustilaginomycetes</taxon>
        <taxon>Ustilaginales</taxon>
        <taxon>Ustilaginaceae</taxon>
        <taxon>Ustilago</taxon>
    </lineage>
</organism>